<evidence type="ECO:0000313" key="2">
    <source>
        <dbReference type="Proteomes" id="UP000015102"/>
    </source>
</evidence>
<dbReference type="InterPro" id="IPR009003">
    <property type="entry name" value="Peptidase_S1_PA"/>
</dbReference>
<sequence length="79" mass="8885">MEILGYDEGICPHTNDDELRSCIKDHQAILEGPSSSDSDLIPEPGVCGNVITNKIYGGVETRLDEYPWMALIEYQKRML</sequence>
<dbReference type="EMBL" id="CAQQ02393379">
    <property type="status" value="NOT_ANNOTATED_CDS"/>
    <property type="molecule type" value="Genomic_DNA"/>
</dbReference>
<dbReference type="HOGENOM" id="CLU_2608751_0_0_1"/>
<evidence type="ECO:0008006" key="3">
    <source>
        <dbReference type="Google" id="ProtNLM"/>
    </source>
</evidence>
<dbReference type="AlphaFoldDB" id="T1GAH8"/>
<evidence type="ECO:0000313" key="1">
    <source>
        <dbReference type="EnsemblMetazoa" id="MESCA000235-PA"/>
    </source>
</evidence>
<organism evidence="1 2">
    <name type="scientific">Megaselia scalaris</name>
    <name type="common">Humpbacked fly</name>
    <name type="synonym">Phora scalaris</name>
    <dbReference type="NCBI Taxonomy" id="36166"/>
    <lineage>
        <taxon>Eukaryota</taxon>
        <taxon>Metazoa</taxon>
        <taxon>Ecdysozoa</taxon>
        <taxon>Arthropoda</taxon>
        <taxon>Hexapoda</taxon>
        <taxon>Insecta</taxon>
        <taxon>Pterygota</taxon>
        <taxon>Neoptera</taxon>
        <taxon>Endopterygota</taxon>
        <taxon>Diptera</taxon>
        <taxon>Brachycera</taxon>
        <taxon>Muscomorpha</taxon>
        <taxon>Platypezoidea</taxon>
        <taxon>Phoridae</taxon>
        <taxon>Megaseliini</taxon>
        <taxon>Megaselia</taxon>
    </lineage>
</organism>
<reference evidence="1" key="2">
    <citation type="submission" date="2015-06" db="UniProtKB">
        <authorList>
            <consortium name="EnsemblMetazoa"/>
        </authorList>
    </citation>
    <scope>IDENTIFICATION</scope>
</reference>
<name>T1GAH8_MEGSC</name>
<dbReference type="EMBL" id="CAQQ02393380">
    <property type="status" value="NOT_ANNOTATED_CDS"/>
    <property type="molecule type" value="Genomic_DNA"/>
</dbReference>
<keyword evidence="2" id="KW-1185">Reference proteome</keyword>
<dbReference type="Proteomes" id="UP000015102">
    <property type="component" value="Unassembled WGS sequence"/>
</dbReference>
<proteinExistence type="predicted"/>
<dbReference type="EMBL" id="CAQQ02393381">
    <property type="status" value="NOT_ANNOTATED_CDS"/>
    <property type="molecule type" value="Genomic_DNA"/>
</dbReference>
<accession>T1GAH8</accession>
<protein>
    <recommendedName>
        <fullName evidence="3">Peptidase S1 domain-containing protein</fullName>
    </recommendedName>
</protein>
<dbReference type="STRING" id="36166.T1GAH8"/>
<reference evidence="2" key="1">
    <citation type="submission" date="2013-02" db="EMBL/GenBank/DDBJ databases">
        <authorList>
            <person name="Hughes D."/>
        </authorList>
    </citation>
    <scope>NUCLEOTIDE SEQUENCE</scope>
    <source>
        <strain>Durham</strain>
        <strain evidence="2">NC isolate 2 -- Noor lab</strain>
    </source>
</reference>
<dbReference type="SUPFAM" id="SSF50494">
    <property type="entry name" value="Trypsin-like serine proteases"/>
    <property type="match status" value="1"/>
</dbReference>
<dbReference type="EnsemblMetazoa" id="MESCA000235-RA">
    <property type="protein sequence ID" value="MESCA000235-PA"/>
    <property type="gene ID" value="MESCA000235"/>
</dbReference>